<proteinExistence type="predicted"/>
<protein>
    <submittedName>
        <fullName evidence="1">Uncharacterized protein</fullName>
    </submittedName>
</protein>
<organism evidence="1 2">
    <name type="scientific">Zalaria obscura</name>
    <dbReference type="NCBI Taxonomy" id="2024903"/>
    <lineage>
        <taxon>Eukaryota</taxon>
        <taxon>Fungi</taxon>
        <taxon>Dikarya</taxon>
        <taxon>Ascomycota</taxon>
        <taxon>Pezizomycotina</taxon>
        <taxon>Dothideomycetes</taxon>
        <taxon>Dothideomycetidae</taxon>
        <taxon>Dothideales</taxon>
        <taxon>Zalariaceae</taxon>
        <taxon>Zalaria</taxon>
    </lineage>
</organism>
<dbReference type="Proteomes" id="UP001320706">
    <property type="component" value="Unassembled WGS sequence"/>
</dbReference>
<gene>
    <name evidence="1" type="ORF">M8818_003045</name>
</gene>
<name>A0ACC3SG67_9PEZI</name>
<accession>A0ACC3SG67</accession>
<evidence type="ECO:0000313" key="1">
    <source>
        <dbReference type="EMBL" id="KAK8212880.1"/>
    </source>
</evidence>
<evidence type="ECO:0000313" key="2">
    <source>
        <dbReference type="Proteomes" id="UP001320706"/>
    </source>
</evidence>
<sequence length="340" mass="37197">MLVSVPRKDKLIPIRIITTERQGQRIERQAGEAGAETLAPRTMRAGCGTYNVSLLVIAPSRGHFPLCIVELLTEQMATFQDRRGEPVEPRTRARGYKILRSTISGSANKDTDCSFNNGAALRYSIGNQLLAMAPESRLCLAVGGTLCIVAVVHFPFPLPLLWVTTFRLHDAISKPWKWNGRHHRSIARAVVHRFRESEPEHQTDGSQAPPDTSPVEPRPFMETLSLPPPPHLRPKPTAPLTRTTSQAASDRLARRHARAGRVPGRDRPHLLLEPRRLHRLGRRRQAGAFTPPSNPVLLHGRGHGGGVLRGLGVLAEHQAGAADAGARVGEAAGDVVQLCV</sequence>
<dbReference type="EMBL" id="JAMKPW020000012">
    <property type="protein sequence ID" value="KAK8212880.1"/>
    <property type="molecule type" value="Genomic_DNA"/>
</dbReference>
<keyword evidence="2" id="KW-1185">Reference proteome</keyword>
<comment type="caution">
    <text evidence="1">The sequence shown here is derived from an EMBL/GenBank/DDBJ whole genome shotgun (WGS) entry which is preliminary data.</text>
</comment>
<reference evidence="1" key="1">
    <citation type="submission" date="2024-02" db="EMBL/GenBank/DDBJ databases">
        <title>Metagenome Assembled Genome of Zalaria obscura JY119.</title>
        <authorList>
            <person name="Vighnesh L."/>
            <person name="Jagadeeshwari U."/>
            <person name="Venkata Ramana C."/>
            <person name="Sasikala C."/>
        </authorList>
    </citation>
    <scope>NUCLEOTIDE SEQUENCE</scope>
    <source>
        <strain evidence="1">JY119</strain>
    </source>
</reference>